<reference evidence="1 2" key="1">
    <citation type="journal article" date="2016" name="Nat. Commun.">
        <title>Thousands of microbial genomes shed light on interconnected biogeochemical processes in an aquifer system.</title>
        <authorList>
            <person name="Anantharaman K."/>
            <person name="Brown C.T."/>
            <person name="Hug L.A."/>
            <person name="Sharon I."/>
            <person name="Castelle C.J."/>
            <person name="Probst A.J."/>
            <person name="Thomas B.C."/>
            <person name="Singh A."/>
            <person name="Wilkins M.J."/>
            <person name="Karaoz U."/>
            <person name="Brodie E.L."/>
            <person name="Williams K.H."/>
            <person name="Hubbard S.S."/>
            <person name="Banfield J.F."/>
        </authorList>
    </citation>
    <scope>NUCLEOTIDE SEQUENCE [LARGE SCALE GENOMIC DNA]</scope>
</reference>
<name>A0A1F5SP43_9BACT</name>
<comment type="caution">
    <text evidence="1">The sequence shown here is derived from an EMBL/GenBank/DDBJ whole genome shotgun (WGS) entry which is preliminary data.</text>
</comment>
<evidence type="ECO:0000313" key="1">
    <source>
        <dbReference type="EMBL" id="OGF27991.1"/>
    </source>
</evidence>
<dbReference type="Proteomes" id="UP000178367">
    <property type="component" value="Unassembled WGS sequence"/>
</dbReference>
<evidence type="ECO:0000313" key="2">
    <source>
        <dbReference type="Proteomes" id="UP000178367"/>
    </source>
</evidence>
<dbReference type="EMBL" id="MFGB01000005">
    <property type="protein sequence ID" value="OGF27991.1"/>
    <property type="molecule type" value="Genomic_DNA"/>
</dbReference>
<protein>
    <submittedName>
        <fullName evidence="1">Uncharacterized protein</fullName>
    </submittedName>
</protein>
<accession>A0A1F5SP43</accession>
<dbReference type="AlphaFoldDB" id="A0A1F5SP43"/>
<gene>
    <name evidence="1" type="ORF">A2227_05295</name>
</gene>
<dbReference type="STRING" id="1797994.A2227_05295"/>
<organism evidence="1 2">
    <name type="scientific">Candidatus Falkowbacteria bacterium RIFOXYA2_FULL_47_19</name>
    <dbReference type="NCBI Taxonomy" id="1797994"/>
    <lineage>
        <taxon>Bacteria</taxon>
        <taxon>Candidatus Falkowiibacteriota</taxon>
    </lineage>
</organism>
<sequence>MDAQEERPENFSVNDAVVWKKNKLNSELNEKLRLYFGEGPFEKFGEGPFVVLSVLPVPLNMCSCGAPFGYCRHSDKRMTEIEVSGHHQRLSIAKNGEPIKDNRGINALISGCWFKKQ</sequence>
<proteinExistence type="predicted"/>